<dbReference type="AlphaFoldDB" id="A0A8J4V6H5"/>
<accession>A0A8J4V6H5</accession>
<protein>
    <submittedName>
        <fullName evidence="1">Uncharacterized protein</fullName>
    </submittedName>
</protein>
<dbReference type="Proteomes" id="UP000737018">
    <property type="component" value="Unassembled WGS sequence"/>
</dbReference>
<name>A0A8J4V6H5_9ROSI</name>
<evidence type="ECO:0000313" key="1">
    <source>
        <dbReference type="EMBL" id="KAF3950458.1"/>
    </source>
</evidence>
<organism evidence="1 2">
    <name type="scientific">Castanea mollissima</name>
    <name type="common">Chinese chestnut</name>
    <dbReference type="NCBI Taxonomy" id="60419"/>
    <lineage>
        <taxon>Eukaryota</taxon>
        <taxon>Viridiplantae</taxon>
        <taxon>Streptophyta</taxon>
        <taxon>Embryophyta</taxon>
        <taxon>Tracheophyta</taxon>
        <taxon>Spermatophyta</taxon>
        <taxon>Magnoliopsida</taxon>
        <taxon>eudicotyledons</taxon>
        <taxon>Gunneridae</taxon>
        <taxon>Pentapetalae</taxon>
        <taxon>rosids</taxon>
        <taxon>fabids</taxon>
        <taxon>Fagales</taxon>
        <taxon>Fagaceae</taxon>
        <taxon>Castanea</taxon>
    </lineage>
</organism>
<sequence>MSKKLEAVVRGIVTRVISKYQPSSYGPLTPTLGLRLLRKWSRTQNDINTSHQSLSLLQSYHPMPPCLEKFRRGFKQSQLNNYVAGTVEGSVTCEQCNEVPETSLHALWSCPDTKKKWRDLGTRNTANYFGIYSKGGGDCGPMLSGGSFCRILACLTIV</sequence>
<reference evidence="1" key="1">
    <citation type="submission" date="2020-03" db="EMBL/GenBank/DDBJ databases">
        <title>Castanea mollissima Vanexum genome sequencing.</title>
        <authorList>
            <person name="Staton M."/>
        </authorList>
    </citation>
    <scope>NUCLEOTIDE SEQUENCE</scope>
    <source>
        <tissue evidence="1">Leaf</tissue>
    </source>
</reference>
<proteinExistence type="predicted"/>
<keyword evidence="2" id="KW-1185">Reference proteome</keyword>
<dbReference type="EMBL" id="JRKL02005446">
    <property type="protein sequence ID" value="KAF3950458.1"/>
    <property type="molecule type" value="Genomic_DNA"/>
</dbReference>
<evidence type="ECO:0000313" key="2">
    <source>
        <dbReference type="Proteomes" id="UP000737018"/>
    </source>
</evidence>
<comment type="caution">
    <text evidence="1">The sequence shown here is derived from an EMBL/GenBank/DDBJ whole genome shotgun (WGS) entry which is preliminary data.</text>
</comment>
<gene>
    <name evidence="1" type="ORF">CMV_023794</name>
</gene>
<dbReference type="OrthoDB" id="10582566at2759"/>